<accession>D8U3I3</accession>
<dbReference type="Proteomes" id="UP000001058">
    <property type="component" value="Unassembled WGS sequence"/>
</dbReference>
<feature type="coiled-coil region" evidence="1">
    <location>
        <begin position="5357"/>
        <end position="5457"/>
    </location>
</feature>
<feature type="coiled-coil region" evidence="1">
    <location>
        <begin position="4712"/>
        <end position="4739"/>
    </location>
</feature>
<dbReference type="STRING" id="3068.D8U3I3"/>
<feature type="region of interest" description="Disordered" evidence="2">
    <location>
        <begin position="316"/>
        <end position="343"/>
    </location>
</feature>
<feature type="coiled-coil region" evidence="1">
    <location>
        <begin position="74"/>
        <end position="101"/>
    </location>
</feature>
<proteinExistence type="predicted"/>
<protein>
    <submittedName>
        <fullName evidence="3">Uncharacterized protein</fullName>
    </submittedName>
</protein>
<feature type="coiled-coil region" evidence="1">
    <location>
        <begin position="2648"/>
        <end position="2755"/>
    </location>
</feature>
<feature type="coiled-coil region" evidence="1">
    <location>
        <begin position="2488"/>
        <end position="2576"/>
    </location>
</feature>
<feature type="coiled-coil region" evidence="1">
    <location>
        <begin position="5222"/>
        <end position="5328"/>
    </location>
</feature>
<feature type="compositionally biased region" description="Basic and acidic residues" evidence="2">
    <location>
        <begin position="5992"/>
        <end position="6003"/>
    </location>
</feature>
<feature type="compositionally biased region" description="Polar residues" evidence="2">
    <location>
        <begin position="2823"/>
        <end position="2837"/>
    </location>
</feature>
<dbReference type="InParanoid" id="D8U3I3"/>
<feature type="region of interest" description="Disordered" evidence="2">
    <location>
        <begin position="394"/>
        <end position="418"/>
    </location>
</feature>
<feature type="region of interest" description="Disordered" evidence="2">
    <location>
        <begin position="1163"/>
        <end position="1182"/>
    </location>
</feature>
<feature type="coiled-coil region" evidence="1">
    <location>
        <begin position="1785"/>
        <end position="1826"/>
    </location>
</feature>
<feature type="compositionally biased region" description="Low complexity" evidence="2">
    <location>
        <begin position="617"/>
        <end position="626"/>
    </location>
</feature>
<feature type="coiled-coil region" evidence="1">
    <location>
        <begin position="3686"/>
        <end position="3819"/>
    </location>
</feature>
<evidence type="ECO:0000313" key="4">
    <source>
        <dbReference type="Proteomes" id="UP000001058"/>
    </source>
</evidence>
<feature type="coiled-coil region" evidence="1">
    <location>
        <begin position="2119"/>
        <end position="2227"/>
    </location>
</feature>
<feature type="coiled-coil region" evidence="1">
    <location>
        <begin position="3213"/>
        <end position="3289"/>
    </location>
</feature>
<feature type="compositionally biased region" description="Polar residues" evidence="2">
    <location>
        <begin position="5867"/>
        <end position="5876"/>
    </location>
</feature>
<feature type="coiled-coil region" evidence="1">
    <location>
        <begin position="4330"/>
        <end position="4382"/>
    </location>
</feature>
<feature type="region of interest" description="Disordered" evidence="2">
    <location>
        <begin position="5747"/>
        <end position="5786"/>
    </location>
</feature>
<feature type="coiled-coil region" evidence="1">
    <location>
        <begin position="3537"/>
        <end position="3628"/>
    </location>
</feature>
<feature type="coiled-coil region" evidence="1">
    <location>
        <begin position="4033"/>
        <end position="4301"/>
    </location>
</feature>
<evidence type="ECO:0000256" key="2">
    <source>
        <dbReference type="SAM" id="MobiDB-lite"/>
    </source>
</evidence>
<feature type="coiled-coil region" evidence="1">
    <location>
        <begin position="4549"/>
        <end position="4686"/>
    </location>
</feature>
<dbReference type="SUPFAM" id="SSF57997">
    <property type="entry name" value="Tropomyosin"/>
    <property type="match status" value="2"/>
</dbReference>
<feature type="coiled-coil region" evidence="1">
    <location>
        <begin position="1882"/>
        <end position="1940"/>
    </location>
</feature>
<feature type="region of interest" description="Disordered" evidence="2">
    <location>
        <begin position="1296"/>
        <end position="1319"/>
    </location>
</feature>
<feature type="coiled-coil region" evidence="1">
    <location>
        <begin position="1248"/>
        <end position="1275"/>
    </location>
</feature>
<feature type="compositionally biased region" description="Low complexity" evidence="2">
    <location>
        <begin position="1760"/>
        <end position="1779"/>
    </location>
</feature>
<feature type="coiled-coil region" evidence="1">
    <location>
        <begin position="4940"/>
        <end position="5059"/>
    </location>
</feature>
<feature type="coiled-coil region" evidence="1">
    <location>
        <begin position="2405"/>
        <end position="2432"/>
    </location>
</feature>
<feature type="coiled-coil region" evidence="1">
    <location>
        <begin position="5483"/>
        <end position="5627"/>
    </location>
</feature>
<feature type="compositionally biased region" description="Low complexity" evidence="2">
    <location>
        <begin position="2013"/>
        <end position="2045"/>
    </location>
</feature>
<feature type="compositionally biased region" description="Low complexity" evidence="2">
    <location>
        <begin position="5749"/>
        <end position="5760"/>
    </location>
</feature>
<dbReference type="PANTHER" id="PTHR23159">
    <property type="entry name" value="CENTROSOMAL PROTEIN 2"/>
    <property type="match status" value="1"/>
</dbReference>
<gene>
    <name evidence="3" type="ORF">VOLCADRAFT_118298</name>
</gene>
<reference evidence="3 4" key="1">
    <citation type="journal article" date="2010" name="Science">
        <title>Genomic analysis of organismal complexity in the multicellular green alga Volvox carteri.</title>
        <authorList>
            <person name="Prochnik S.E."/>
            <person name="Umen J."/>
            <person name="Nedelcu A.M."/>
            <person name="Hallmann A."/>
            <person name="Miller S.M."/>
            <person name="Nishii I."/>
            <person name="Ferris P."/>
            <person name="Kuo A."/>
            <person name="Mitros T."/>
            <person name="Fritz-Laylin L.K."/>
            <person name="Hellsten U."/>
            <person name="Chapman J."/>
            <person name="Simakov O."/>
            <person name="Rensing S.A."/>
            <person name="Terry A."/>
            <person name="Pangilinan J."/>
            <person name="Kapitonov V."/>
            <person name="Jurka J."/>
            <person name="Salamov A."/>
            <person name="Shapiro H."/>
            <person name="Schmutz J."/>
            <person name="Grimwood J."/>
            <person name="Lindquist E."/>
            <person name="Lucas S."/>
            <person name="Grigoriev I.V."/>
            <person name="Schmitt R."/>
            <person name="Kirk D."/>
            <person name="Rokhsar D.S."/>
        </authorList>
    </citation>
    <scope>NUCLEOTIDE SEQUENCE [LARGE SCALE GENOMIC DNA]</scope>
    <source>
        <strain evidence="4">f. Nagariensis / Eve</strain>
    </source>
</reference>
<feature type="region of interest" description="Disordered" evidence="2">
    <location>
        <begin position="1991"/>
        <end position="2054"/>
    </location>
</feature>
<evidence type="ECO:0000256" key="1">
    <source>
        <dbReference type="SAM" id="Coils"/>
    </source>
</evidence>
<dbReference type="EMBL" id="GL378355">
    <property type="protein sequence ID" value="EFJ45761.1"/>
    <property type="molecule type" value="Genomic_DNA"/>
</dbReference>
<feature type="region of interest" description="Disordered" evidence="2">
    <location>
        <begin position="6210"/>
        <end position="6269"/>
    </location>
</feature>
<feature type="coiled-coil region" evidence="1">
    <location>
        <begin position="184"/>
        <end position="225"/>
    </location>
</feature>
<feature type="region of interest" description="Disordered" evidence="2">
    <location>
        <begin position="5972"/>
        <end position="6052"/>
    </location>
</feature>
<feature type="region of interest" description="Disordered" evidence="2">
    <location>
        <begin position="1740"/>
        <end position="1782"/>
    </location>
</feature>
<dbReference type="OrthoDB" id="542606at2759"/>
<feature type="region of interest" description="Disordered" evidence="2">
    <location>
        <begin position="2819"/>
        <end position="2839"/>
    </location>
</feature>
<feature type="compositionally biased region" description="Polar residues" evidence="2">
    <location>
        <begin position="6042"/>
        <end position="6052"/>
    </location>
</feature>
<organism evidence="4">
    <name type="scientific">Volvox carteri f. nagariensis</name>
    <dbReference type="NCBI Taxonomy" id="3068"/>
    <lineage>
        <taxon>Eukaryota</taxon>
        <taxon>Viridiplantae</taxon>
        <taxon>Chlorophyta</taxon>
        <taxon>core chlorophytes</taxon>
        <taxon>Chlorophyceae</taxon>
        <taxon>CS clade</taxon>
        <taxon>Chlamydomonadales</taxon>
        <taxon>Volvocaceae</taxon>
        <taxon>Volvox</taxon>
    </lineage>
</organism>
<dbReference type="eggNOG" id="KOG0946">
    <property type="taxonomic scope" value="Eukaryota"/>
</dbReference>
<dbReference type="GeneID" id="9622236"/>
<feature type="coiled-coil region" evidence="1">
    <location>
        <begin position="3916"/>
        <end position="3982"/>
    </location>
</feature>
<feature type="compositionally biased region" description="Basic and acidic residues" evidence="2">
    <location>
        <begin position="321"/>
        <end position="333"/>
    </location>
</feature>
<feature type="region of interest" description="Disordered" evidence="2">
    <location>
        <begin position="598"/>
        <end position="635"/>
    </location>
</feature>
<feature type="coiled-coil region" evidence="1">
    <location>
        <begin position="4835"/>
        <end position="4897"/>
    </location>
</feature>
<dbReference type="PANTHER" id="PTHR23159:SF31">
    <property type="entry name" value="CENTROSOME-ASSOCIATED PROTEIN CEP250 ISOFORM X1"/>
    <property type="match status" value="1"/>
</dbReference>
<evidence type="ECO:0000313" key="3">
    <source>
        <dbReference type="EMBL" id="EFJ45761.1"/>
    </source>
</evidence>
<feature type="region of interest" description="Disordered" evidence="2">
    <location>
        <begin position="5821"/>
        <end position="5876"/>
    </location>
</feature>
<keyword evidence="1" id="KW-0175">Coiled coil</keyword>
<name>D8U3I3_VOLCA</name>
<dbReference type="KEGG" id="vcn:VOLCADRAFT_118298"/>
<feature type="coiled-coil region" evidence="1">
    <location>
        <begin position="5092"/>
        <end position="5140"/>
    </location>
</feature>
<feature type="region of interest" description="Disordered" evidence="2">
    <location>
        <begin position="706"/>
        <end position="729"/>
    </location>
</feature>
<feature type="coiled-coil region" evidence="1">
    <location>
        <begin position="968"/>
        <end position="1126"/>
    </location>
</feature>
<sequence>MDTSDDLTSLRFGGGEKPAVPLGADELVAYYEKQLAATQLVQHRLQKQCNLLAEEKLALETSLSAQTAALQQQLVFAREKAECALAEAEHAQQQVQEARDAVGDIVGAVTHLAELLDISGATEELTHSFEAVAHSTQRTFKAVAAAQERSQAVLEVQLEARDACFVSPLLTAASVVSPQGTDATKRMEEDTVRLRKDLDDAKKREQELEAEMRAAQVLFSALESEVVNLQHDQAQAAAKLQLSQEELVAARDELRMAHKALLAARSPAASALTQGLAKLDAHLVSVHSFLEGLSMPQPTPLADALGSTLQLHASRSYDGTTARRPDTFDDGRNSAESGAFPRQQGASTYQQLCALVATASGEGPAQALLQGVARKTRLRHQGAEQADMSALTQVPEAPDEGQGAARNHMQRSREDLSQRMATLAAERDHLRNRALELESRVTSLETEKEGLLRDRTRQLGMAAAAGAAGAAVAVVVATDASSTAPSSPSRPFRVAAPASIVGSESSFTAIAARDAALRRSESLEVEALRDLLRQGAEERGGAQRLLERLMAVRPVASKQLQYRKPARLARLQTTASSAACSGAADLAVGQYPDVPLVASPHSPLSRPSPGQTRSRRSYSSIASDSQSVDEAEDVFSGQCEPFHEVSRVYTRSSTALQSSYASFASEAPLAPTRRYTEDSQPHTYPLHPTEPLEGLLPAAATRSLLSSGDGGLLREGSRGPRRSYRTSRAGSDVQSLMAEVDQLQAALCSVLISKAVACTELQAESEQSLAALRAAHDVELAKLRGKHSVEVSQLQALLSMSADMSPTPVSQHAAVRSLDKSTCVSEDGLLGGHFGAGMLQHTASLDVMMLEIEEHSQQLAPRSKESLQRLKNDHAPQEWESCRQQAWSNQAVGDLTNHEWAARQKLLDHLQLQCTQHEACIIELREQHAADLMDQQARHSERCLQLQADAVAETAQPTSGHPDEKCPLVVYEEQLAELRLVVRRLEELRTAERKLADADLIALQEMMAELREKQLSELREKVAEKLAEHKVACAALETSQEEVSSERAAAEQLRHKLGACEKELQLRASLISDLQGQLQQLQSDKELEEQSLQSLLSTKTWMTEEIRSLQAELKETSSKLAVAEADLAAMKVAKNDRASSSAGWRLDAATAPSWHRTRDVHATTDALGHGPGGATMASPSRGMGEAQVGSVITMAADQLAEVAMQAALAEAQFENLHLLQKADVPSDHAVRQPLYKDDVEKTNLMIETVSLQGELDQLQGKYRTLQAQLEAAADELACAVMRASLAELQRDQLRLERSGAMRSTGAASSRPKQPGRADDTRFACPPTGVDAAISHGTFTPSKPTDMLLVIDAPDLLGTDAFIPVQQVRQLYRELRTVRRALSDVMDTDAVMQCPATSGDEQIAKNAQDGALATGFVHAEIARAHDVYHDTCKVYEMLRSDAEDINSQLWRWNVQLHKQLCSKENDLTREQQKAIPGPQHAFESLLSRKEAYARSVEGQLSELQAALQAAQSRLLHRDGQVAALEHMLVQLSEQITMFEDVVVRCEEVPSVESFDGDVEGAIEKLKNLICALRSQLKRYRGGHAVSRAAMPAFSSLLAARSQALQTPAATGGLSTVQVALIAAEREVLSLRSQLSHRQQHIKLLEQRLLEQSQDIAAMCNRGDTLTASPVGSRKASFVERRFGHGTEVLQPQKAWDFDGLDISGTSGNLADQMRPQLRVQIEEYRTVLAIVAGGQYEQDQNRLGGAQQRAGEAGGPCRADGSSFSGAGPASPAGGPSSPSLGNARYKEMKRQLDEAAHMLEGSQDQLLAMQEDADAKEASLQRLNEQLQAMGSSETGRFSASSAAMGDGQTSLPLGHGASTTVHRNLLFDEEALPGNNQVKELEEIRTERDSAMEQLPLLKRAKRELEARVKELTAEVKLKDEQLEELQIARQRLDDSTHELNVIAEALEANTQRLAEARAVAGAAGADLEVERRARQQLERQIAGSLVAAAKSSPAAEQHHMGRGLASPKGVSSRASSPTRSRAGSPVGSSALATSSGGASSVGTHHMSVSQGVDRQADGQVQILSREVTDLLLQLRNAIVANTQAQSNLYEQVQSHSLGQPVGSPGAGPHLRDPLAALAEAQERVKALSDASVQAREELCAVSAARDAALAHAAELLAKNQQAQAEVERLSVACVEARTQETGLKRRLANVNEEAELKLVTLEAAKEQLLGQLRKADERAHTLQVQIEEKASALLTLSLAHAGDQVKITSLEASLAAARSINNSLWSQLEAVANKVGMDTYPAAPGSLKGRWSYSGLPSTAAAHSSSESHVGNMARTLGTVTRSPDLQEVPSEACQVHRGLQLLQPEYATEDDSSAPVIPSDEVASPYKRSETDDGVRFTAVPDVATAVQSYMDSLHLDASAVRTQLEAELREARGQIAAALQEVAELGARGASLQVHDRPHVESDGHRVEGRHNLYSSNEIAGTAIPCGLQAPQPEAERSINMADVRILTAAKAALQQQYEDAEAGRAMAEQQLAQALNEIRELQRRVSAAKEMPVLMHQEMAEIKASHDEQQFEEAETRRMAVQAELDEADRDYPAGLVALEVANSAQRQHDKDSPAGRVMVEQLLAEAVNEIAELKRRVAVGEAPAQHQIAEVETSRAKFQKQFEEAEMGRMSLLAELDEARRDLSAAVAGREAKEALQRQYDDAVASRALAEQQLLDARAEIEELERRVTAADEKEALVLRRVQDVETSRAELQQQLRGAEASRSALQAELDEAWRAHSTALAGLEGAKEALKRQFHDAVASRGTAEQQLAEARAKIDELESRVSAAEEKEALMQRQVEATETSRGKLQQQLEDSEARRVSLHAKLADADRAYSAGMADLEVSSAANRQQSENADASRVIAEQRLAEACTKVEELQRRVSAAGEKEALVQCRVQEMETSRAELQQQLRGAEASCKALQAELDEAWRAHSTALAGLEGAKEALKRQYEDAVASRVMAEQQLAEARAEIEELECRVSAVEETVVLSQQRAGAIEASRAELQQQLEEKETSRNALQIELDKALLVHSTAVADMEAAKKALQQQLEDAEAGRVMAEQQLAEARAIIVDLQKRVSAAQEAASSAQQQLGEVEASRSAAQQQLLGLQLQLSAKEVELKGLIERIGALNQQISSICSLVEGYHCIDARPLAAAATTLSLPGNFDSSRPLNEDVVASVAGMRASLERRLDAVGQEASAQAARAAELEARLAEAQILVAKLEGLLLTSDAELRAATDRVKELEELLLGKEAKLQEQEVERQAIAQELETSQQRFAEFQVNVEGVRGSAEIVSAQLDEYKAISRQECAIAEQARDEAIATATAAREELESLHEALMASNAETEAYRARVAAVEMELFKVEEHVDSLQRGIRDSESQIGELRAELAAAQMDLAAARDERDDAMRLLDGAREEACLRSDEHQQQLDRFRQELEAAGMQQESLARQSAEAIAEKNAASVRADANLEAVRRQLVELQTKLTETQAELLDTVKKLADAHVQLQAACCERDSAKARLLEAQAGKQGELLGAVKELAEARKQLQAAVSERDAAAAKLMEAQAEKQAELLHAKSELAEGREQLRDALRERDITATKHMKALAEKEAELLHVMAELAETQEHMRSALTERDAAKAMQTEIQAEKHADLLRVTAELAHAREHLQGAMSERDAAAAKQAEVLAKQQAELQHVKSELAEAREQLRTALSERGTAEAAQAKVREELLHATAELHAAHEHLKAAMLERETAAAKQAEIEAEKLGELLQVKLELAEARDRLKAALSERDTAVDMRAELHAEKEAELLRVTAELAEAREHMRGAMMERDAAAAKAEGVLSERNAELLHVKAELSEARGHLRAAVVERDAMAAKMVEALAEKHAELLSVKAELMEAHEQVRIALAERDAAVAKQADTRAEKQAELLRVTAELAQAREHLQEAMSEREIAGSKQAALQAEKDAELLQLRSDLAEASRQVRAAISERDAAMGKQVEVQAEKQAELLRVLAELAEAREHLRTALTERDSVAAKMVEALAEKQAELLHANAEIVQLHEQVARQAEVQAEKEAELLRVTAEFAEAQDLAAVQQVELAHATAELVEAREQVQVALSERNTLVAKQAEALAEIQAELLDAKTELADTREHLQAAISERDAVAAKHAGNLAETQAQLSHAMSELVAAQEELRAAVAEHDTSAVKMAEILAEKQAELLHVTAELAEAREQLRATVSERDAAAAETAEAQAEKQTELLRIGTELAEAREQLRTALAERDAATARQAELQAEKQAELLRVLAELTEAREQQRKALLERDAVAAKQAEVQAETQAELLHVTDELAEAREHLRAAMLECDAAAAQQTEVLAEKEAHLQHIMAELAQAREHLQTTAAERDATASKMAEVLGGNVAELLRVKVELTELREHLRTTMLEHDAANTKHAEVQAEKQAELLHAKSELAKAQEHLGAALTERDAEAAKHAEAQAEKHAELLHATAELAKLRQHLGTVLAERDAIAKQAEVVAEKQEELLRATAENAQTQEYMQTALAERDAAAAKQAEILEEKQAELLRVTSQLAEAREQLRAALAECSTATAKQGEILAEKQADLLRFTAELAQAREQLRAALAERDIVAAKRAEVEADKQAELLCVTAQLAEAREHLRAALTEHDAATAKQVEVLAEKQAELLHVRAELAHARDQLRVTIAERDAAAAKQAEVRESRHADLLRATTELAEAREQLRAAISERDAVAAKQAEVLAGKQAELLNMTTDLAQTRGQLHAALSERDNALVKQAEAATRLSLAREAADAKRAEHEATVKLLETALAAKDTACSDLSSLRSELLTAVKMLSDAQAERDTAVRQLEDLRVEVRGLQSEVPMLAKHLIEAQEQSQDACNQHEAATARLLELEAQLVATGQLLASAHEAIESRRAEHAVAMERLDTVLADKDKMSTDLAEARSQVLTALNELSEARAQRDAALQQLNAVRDVLTAIEDERSSSAAAAAVTAAVMREQQRTVEAQQRNLDASRASEAARVAQHLRALELRADDLTQHAEDLQRRLNAAEAHLSSERAEAQVVRARLELHLASTRTELEATAAERTAALQQLAAAHAELVEVTGRCADLEDKIVTVEQLCELVKSQLDATKQQLLEAEDRAAADRIGAETAQAKAEELQGKLRADLAAAHAELVAVAAQRDALDAQLAVLLPTLSAAQAEHAAGVRQLKNLKGDQALLESQLGPLEEHAKVLEQQAENLRQQLVMTEARHVAEKAETQNAIARLEAHLEAVRADLAASTTARDVSAQQLAQLRLENHELHAEHLQHQIGKLQEQLTGAEVRLAAERNEVHSARMQAAAVRSELAAVMTERDTVSSQAAALRTELASIRSEHESAAQQHALTLQAKASLEEQVKSHQHEIVQLEKQLERKARLREQLTDADAKLRAERESHTATQGLLAAAKAEVSQVHGELAALRKELTTATKELAAQHTLTESRIGEMQVKVAQARAQASEESDKVQRLKAELLEVAKARQDAERQLVDRDVDAKGIAAGLEAALEATRATLEAERARGEQKAKAAQQASVAAQQRVLLLDSQLSTARAAESDAQRALAEARQNIGKQEAEAASRIMSLEADLAAAKEAIASLEDHQKHAVEASRNAEEELRLERERMSQLEPRLAMLADEVAALQAELANARSALHRYEAYAVDAEAEIQELRTAAEVSSAENLRLQQQLDHLVDQLRRQTQQLRAAEADTAHLREEVAAMNIMGTAARRSGSSISHGRSGERRHGSAGRTAVAGGRPSSGSASILEDQLNHSQQQMLILRKPHHGSRHPSPAIASAASAVNNPVSRTGEDQAGRPARPRASSVEPRPLPVATAQERHSGDATADTRSMSPTSLLQKRLTDEATQLRWEVVADSSRVRELQEKRAGGVYLTRAEVSEMELLTARLGAHHARISAIMDTAVSPAGRGMGLSPGGKLLESPSRMRFFDLETRAEPAELPRAAASRTDNQPPSRREVLDSRDETGALSNTAKYAREMRRPGEATPNRPASSLHVGMEYGDGNSPAQVQSGSDSVSPQTLGLIYRSFPSPSNQSVRSTVAIINVSPWYPPGPTPGRVISPVRAASPANLAGRAVISAVDTRGNFGGRSAGTTPVRERTCEGAHEPRTVETDEAVGIASSVLSVVGGEALGVGPGGPGAGVGGAPRAATRYRTPYLRMLQDMVMLGVGGGVGGRGGGASGTARRTGSGGNEATRPSNGVMNAAAPQHPGSGDAGHDTLAHWGSGGGADGSQGVLSLQASAGASHSRGPSPCREHVNRLAYMPTDMGAASPLNGLGNGSSYM</sequence>
<feature type="coiled-coil region" evidence="1">
    <location>
        <begin position="3329"/>
        <end position="3497"/>
    </location>
</feature>
<feature type="region of interest" description="Disordered" evidence="2">
    <location>
        <begin position="2350"/>
        <end position="2372"/>
    </location>
</feature>
<dbReference type="RefSeq" id="XP_002953162.1">
    <property type="nucleotide sequence ID" value="XM_002953116.1"/>
</dbReference>
<feature type="coiled-coil region" evidence="1">
    <location>
        <begin position="2883"/>
        <end position="3149"/>
    </location>
</feature>
<keyword evidence="4" id="KW-1185">Reference proteome</keyword>
<feature type="coiled-coil region" evidence="1">
    <location>
        <begin position="5656"/>
        <end position="5739"/>
    </location>
</feature>